<sequence length="79" mass="8725">MRDNKVFRDADSAIESVIEDIKSVSSLLPQGEQTLAVLREAGVSILQRSSARNKNFLYVFGTLRAPPIAGSSEERNFNL</sequence>
<proteinExistence type="predicted"/>
<gene>
    <name evidence="1" type="ORF">DBV15_07424</name>
</gene>
<accession>A0A4S2JLP1</accession>
<comment type="caution">
    <text evidence="1">The sequence shown here is derived from an EMBL/GenBank/DDBJ whole genome shotgun (WGS) entry which is preliminary data.</text>
</comment>
<dbReference type="Proteomes" id="UP000310200">
    <property type="component" value="Unassembled WGS sequence"/>
</dbReference>
<dbReference type="AlphaFoldDB" id="A0A4S2JLP1"/>
<name>A0A4S2JLP1_9HYME</name>
<reference evidence="1 2" key="1">
    <citation type="journal article" date="2019" name="Philos. Trans. R. Soc. Lond., B, Biol. Sci.">
        <title>Ant behaviour and brain gene expression of defending hosts depend on the ecological success of the intruding social parasite.</title>
        <authorList>
            <person name="Kaur R."/>
            <person name="Stoldt M."/>
            <person name="Jongepier E."/>
            <person name="Feldmeyer B."/>
            <person name="Menzel F."/>
            <person name="Bornberg-Bauer E."/>
            <person name="Foitzik S."/>
        </authorList>
    </citation>
    <scope>NUCLEOTIDE SEQUENCE [LARGE SCALE GENOMIC DNA]</scope>
    <source>
        <tissue evidence="1">Whole body</tissue>
    </source>
</reference>
<dbReference type="EMBL" id="QBLH01003684">
    <property type="protein sequence ID" value="TGZ36216.1"/>
    <property type="molecule type" value="Genomic_DNA"/>
</dbReference>
<protein>
    <submittedName>
        <fullName evidence="1">Zinc finger hit domain-containing protein 2-like protein</fullName>
    </submittedName>
</protein>
<evidence type="ECO:0000313" key="1">
    <source>
        <dbReference type="EMBL" id="TGZ36216.1"/>
    </source>
</evidence>
<keyword evidence="2" id="KW-1185">Reference proteome</keyword>
<evidence type="ECO:0000313" key="2">
    <source>
        <dbReference type="Proteomes" id="UP000310200"/>
    </source>
</evidence>
<organism evidence="1 2">
    <name type="scientific">Temnothorax longispinosus</name>
    <dbReference type="NCBI Taxonomy" id="300112"/>
    <lineage>
        <taxon>Eukaryota</taxon>
        <taxon>Metazoa</taxon>
        <taxon>Ecdysozoa</taxon>
        <taxon>Arthropoda</taxon>
        <taxon>Hexapoda</taxon>
        <taxon>Insecta</taxon>
        <taxon>Pterygota</taxon>
        <taxon>Neoptera</taxon>
        <taxon>Endopterygota</taxon>
        <taxon>Hymenoptera</taxon>
        <taxon>Apocrita</taxon>
        <taxon>Aculeata</taxon>
        <taxon>Formicoidea</taxon>
        <taxon>Formicidae</taxon>
        <taxon>Myrmicinae</taxon>
        <taxon>Temnothorax</taxon>
    </lineage>
</organism>